<dbReference type="AlphaFoldDB" id="A0A5B9E310"/>
<dbReference type="InterPro" id="IPR001130">
    <property type="entry name" value="TatD-like"/>
</dbReference>
<dbReference type="GO" id="GO:0046872">
    <property type="term" value="F:metal ion binding"/>
    <property type="evidence" value="ECO:0007669"/>
    <property type="project" value="UniProtKB-KW"/>
</dbReference>
<dbReference type="FunFam" id="3.20.20.140:FF:000005">
    <property type="entry name" value="TatD family hydrolase"/>
    <property type="match status" value="1"/>
</dbReference>
<dbReference type="RefSeq" id="WP_147627197.1">
    <property type="nucleotide sequence ID" value="NZ_CP042807.1"/>
</dbReference>
<dbReference type="PIRSF" id="PIRSF005902">
    <property type="entry name" value="DNase_TatD"/>
    <property type="match status" value="1"/>
</dbReference>
<proteinExistence type="inferred from homology"/>
<evidence type="ECO:0000256" key="1">
    <source>
        <dbReference type="ARBA" id="ARBA00009275"/>
    </source>
</evidence>
<dbReference type="SUPFAM" id="SSF51556">
    <property type="entry name" value="Metallo-dependent hydrolases"/>
    <property type="match status" value="1"/>
</dbReference>
<keyword evidence="2 4" id="KW-0479">Metal-binding</keyword>
<reference evidence="5 6" key="1">
    <citation type="submission" date="2019-08" db="EMBL/GenBank/DDBJ databases">
        <title>Complete genome sequence of Rhodanobacter glycinis strain T01E-68 isolated from tomato root.</title>
        <authorList>
            <person name="Weon H.-Y."/>
            <person name="Lee S.A."/>
        </authorList>
    </citation>
    <scope>NUCLEOTIDE SEQUENCE [LARGE SCALE GENOMIC DNA]</scope>
    <source>
        <strain evidence="5 6">T01E-68</strain>
    </source>
</reference>
<evidence type="ECO:0000313" key="5">
    <source>
        <dbReference type="EMBL" id="QEE24617.1"/>
    </source>
</evidence>
<name>A0A5B9E310_9GAMM</name>
<organism evidence="5 6">
    <name type="scientific">Rhodanobacter glycinis</name>
    <dbReference type="NCBI Taxonomy" id="582702"/>
    <lineage>
        <taxon>Bacteria</taxon>
        <taxon>Pseudomonadati</taxon>
        <taxon>Pseudomonadota</taxon>
        <taxon>Gammaproteobacteria</taxon>
        <taxon>Lysobacterales</taxon>
        <taxon>Rhodanobacteraceae</taxon>
        <taxon>Rhodanobacter</taxon>
    </lineage>
</organism>
<dbReference type="CDD" id="cd01310">
    <property type="entry name" value="TatD_DNAse"/>
    <property type="match status" value="1"/>
</dbReference>
<feature type="binding site" evidence="4">
    <location>
        <position position="10"/>
    </location>
    <ligand>
        <name>a divalent metal cation</name>
        <dbReference type="ChEBI" id="CHEBI:60240"/>
        <label>1</label>
    </ligand>
</feature>
<feature type="binding site" evidence="4">
    <location>
        <position position="203"/>
    </location>
    <ligand>
        <name>a divalent metal cation</name>
        <dbReference type="ChEBI" id="CHEBI:60240"/>
        <label>1</label>
    </ligand>
</feature>
<protein>
    <submittedName>
        <fullName evidence="5">TatD family deoxyribonuclease</fullName>
    </submittedName>
</protein>
<dbReference type="PANTHER" id="PTHR46124">
    <property type="entry name" value="D-AMINOACYL-TRNA DEACYLASE"/>
    <property type="match status" value="1"/>
</dbReference>
<evidence type="ECO:0000256" key="2">
    <source>
        <dbReference type="ARBA" id="ARBA00022723"/>
    </source>
</evidence>
<evidence type="ECO:0000313" key="6">
    <source>
        <dbReference type="Proteomes" id="UP000321807"/>
    </source>
</evidence>
<dbReference type="EMBL" id="CP042807">
    <property type="protein sequence ID" value="QEE24617.1"/>
    <property type="molecule type" value="Genomic_DNA"/>
</dbReference>
<sequence length="260" mass="29316">MPILADSHVHLDDPRFDDDRGDVLARARRAGLNTLIIPGVDAASWTRLLALHHAEPGVYVAYGLHPMFLARHQPCHLDTLKQWLVRERPVAVGEIGLDFHAEGLDAETQRQYFHRQLELAREHDLPVIVHARRALDEVIHTLRRFDIRRGVVHSFSGSEQQARQLWQLGMHLGIGGPITHARAQRLQRIVANMPIEHLLLESDAPDQPGAGHRGQRNEPAFITETLRCIARLRDEAEDAIAAATLANTRRLFALDARTDT</sequence>
<dbReference type="GO" id="GO:0016788">
    <property type="term" value="F:hydrolase activity, acting on ester bonds"/>
    <property type="evidence" value="ECO:0007669"/>
    <property type="project" value="InterPro"/>
</dbReference>
<feature type="binding site" evidence="4">
    <location>
        <position position="153"/>
    </location>
    <ligand>
        <name>a divalent metal cation</name>
        <dbReference type="ChEBI" id="CHEBI:60240"/>
        <label>2</label>
    </ligand>
</feature>
<evidence type="ECO:0000256" key="4">
    <source>
        <dbReference type="PIRSR" id="PIRSR005902-1"/>
    </source>
</evidence>
<dbReference type="PROSITE" id="PS01090">
    <property type="entry name" value="TATD_2"/>
    <property type="match status" value="1"/>
</dbReference>
<dbReference type="InterPro" id="IPR018228">
    <property type="entry name" value="DNase_TatD-rel_CS"/>
</dbReference>
<gene>
    <name evidence="5" type="ORF">CS053_08955</name>
</gene>
<evidence type="ECO:0000256" key="3">
    <source>
        <dbReference type="ARBA" id="ARBA00022801"/>
    </source>
</evidence>
<dbReference type="KEGG" id="rgl:CS053_08955"/>
<dbReference type="GO" id="GO:0005829">
    <property type="term" value="C:cytosol"/>
    <property type="evidence" value="ECO:0007669"/>
    <property type="project" value="TreeGrafter"/>
</dbReference>
<feature type="binding site" evidence="4">
    <location>
        <position position="130"/>
    </location>
    <ligand>
        <name>a divalent metal cation</name>
        <dbReference type="ChEBI" id="CHEBI:60240"/>
        <label>2</label>
    </ligand>
</feature>
<dbReference type="Gene3D" id="3.20.20.140">
    <property type="entry name" value="Metal-dependent hydrolases"/>
    <property type="match status" value="1"/>
</dbReference>
<keyword evidence="3" id="KW-0378">Hydrolase</keyword>
<accession>A0A5B9E310</accession>
<dbReference type="PANTHER" id="PTHR46124:SF3">
    <property type="entry name" value="HYDROLASE"/>
    <property type="match status" value="1"/>
</dbReference>
<feature type="binding site" evidence="4">
    <location>
        <position position="94"/>
    </location>
    <ligand>
        <name>a divalent metal cation</name>
        <dbReference type="ChEBI" id="CHEBI:60240"/>
        <label>1</label>
    </ligand>
</feature>
<dbReference type="Pfam" id="PF01026">
    <property type="entry name" value="TatD_DNase"/>
    <property type="match status" value="1"/>
</dbReference>
<dbReference type="Proteomes" id="UP000321807">
    <property type="component" value="Chromosome"/>
</dbReference>
<dbReference type="InterPro" id="IPR032466">
    <property type="entry name" value="Metal_Hydrolase"/>
</dbReference>
<comment type="similarity">
    <text evidence="1">Belongs to the metallo-dependent hydrolases superfamily. TatD-type hydrolase family.</text>
</comment>
<feature type="binding site" evidence="4">
    <location>
        <position position="8"/>
    </location>
    <ligand>
        <name>a divalent metal cation</name>
        <dbReference type="ChEBI" id="CHEBI:60240"/>
        <label>1</label>
    </ligand>
</feature>